<dbReference type="PIRSF" id="PIRSF000303">
    <property type="entry name" value="Glutathion_perox"/>
    <property type="match status" value="1"/>
</dbReference>
<dbReference type="CDD" id="cd00340">
    <property type="entry name" value="GSH_Peroxidase"/>
    <property type="match status" value="1"/>
</dbReference>
<evidence type="ECO:0000256" key="1">
    <source>
        <dbReference type="ARBA" id="ARBA00006926"/>
    </source>
</evidence>
<dbReference type="FunFam" id="3.40.30.10:FF:000010">
    <property type="entry name" value="Glutathione peroxidase"/>
    <property type="match status" value="1"/>
</dbReference>
<name>A0A382XYI8_9ZZZZ</name>
<feature type="domain" description="Thioredoxin" evidence="4">
    <location>
        <begin position="1"/>
        <end position="160"/>
    </location>
</feature>
<dbReference type="InterPro" id="IPR036249">
    <property type="entry name" value="Thioredoxin-like_sf"/>
</dbReference>
<dbReference type="InterPro" id="IPR029760">
    <property type="entry name" value="GPX_CS"/>
</dbReference>
<dbReference type="Pfam" id="PF00255">
    <property type="entry name" value="GSHPx"/>
    <property type="match status" value="1"/>
</dbReference>
<evidence type="ECO:0000259" key="4">
    <source>
        <dbReference type="PROSITE" id="PS51352"/>
    </source>
</evidence>
<dbReference type="PROSITE" id="PS51352">
    <property type="entry name" value="THIOREDOXIN_2"/>
    <property type="match status" value="1"/>
</dbReference>
<dbReference type="Gene3D" id="3.40.30.10">
    <property type="entry name" value="Glutaredoxin"/>
    <property type="match status" value="1"/>
</dbReference>
<reference evidence="5" key="1">
    <citation type="submission" date="2018-05" db="EMBL/GenBank/DDBJ databases">
        <authorList>
            <person name="Lanie J.A."/>
            <person name="Ng W.-L."/>
            <person name="Kazmierczak K.M."/>
            <person name="Andrzejewski T.M."/>
            <person name="Davidsen T.M."/>
            <person name="Wayne K.J."/>
            <person name="Tettelin H."/>
            <person name="Glass J.I."/>
            <person name="Rusch D."/>
            <person name="Podicherti R."/>
            <person name="Tsui H.-C.T."/>
            <person name="Winkler M.E."/>
        </authorList>
    </citation>
    <scope>NUCLEOTIDE SEQUENCE</scope>
</reference>
<dbReference type="SUPFAM" id="SSF52833">
    <property type="entry name" value="Thioredoxin-like"/>
    <property type="match status" value="1"/>
</dbReference>
<organism evidence="5">
    <name type="scientific">marine metagenome</name>
    <dbReference type="NCBI Taxonomy" id="408172"/>
    <lineage>
        <taxon>unclassified sequences</taxon>
        <taxon>metagenomes</taxon>
        <taxon>ecological metagenomes</taxon>
    </lineage>
</organism>
<dbReference type="EMBL" id="UINC01171416">
    <property type="protein sequence ID" value="SVD75974.1"/>
    <property type="molecule type" value="Genomic_DNA"/>
</dbReference>
<evidence type="ECO:0000313" key="5">
    <source>
        <dbReference type="EMBL" id="SVD75974.1"/>
    </source>
</evidence>
<dbReference type="InterPro" id="IPR013766">
    <property type="entry name" value="Thioredoxin_domain"/>
</dbReference>
<dbReference type="PANTHER" id="PTHR11592">
    <property type="entry name" value="GLUTATHIONE PEROXIDASE"/>
    <property type="match status" value="1"/>
</dbReference>
<gene>
    <name evidence="5" type="ORF">METZ01_LOCUS428828</name>
</gene>
<dbReference type="InterPro" id="IPR000889">
    <property type="entry name" value="Glutathione_peroxidase"/>
</dbReference>
<dbReference type="PROSITE" id="PS00763">
    <property type="entry name" value="GLUTATHIONE_PEROXID_2"/>
    <property type="match status" value="1"/>
</dbReference>
<dbReference type="PRINTS" id="PR01011">
    <property type="entry name" value="GLUTPROXDASE"/>
</dbReference>
<dbReference type="GO" id="GO:0004601">
    <property type="term" value="F:peroxidase activity"/>
    <property type="evidence" value="ECO:0007669"/>
    <property type="project" value="UniProtKB-KW"/>
</dbReference>
<accession>A0A382XYI8</accession>
<protein>
    <recommendedName>
        <fullName evidence="4">Thioredoxin domain-containing protein</fullName>
    </recommendedName>
</protein>
<dbReference type="PROSITE" id="PS51355">
    <property type="entry name" value="GLUTATHIONE_PEROXID_3"/>
    <property type="match status" value="1"/>
</dbReference>
<keyword evidence="2" id="KW-0575">Peroxidase</keyword>
<dbReference type="AlphaFoldDB" id="A0A382XYI8"/>
<dbReference type="PANTHER" id="PTHR11592:SF78">
    <property type="entry name" value="GLUTATHIONE PEROXIDASE"/>
    <property type="match status" value="1"/>
</dbReference>
<comment type="similarity">
    <text evidence="1">Belongs to the glutathione peroxidase family.</text>
</comment>
<dbReference type="PROSITE" id="PS00460">
    <property type="entry name" value="GLUTATHIONE_PEROXID_1"/>
    <property type="match status" value="1"/>
</dbReference>
<evidence type="ECO:0000256" key="2">
    <source>
        <dbReference type="ARBA" id="ARBA00022559"/>
    </source>
</evidence>
<dbReference type="GO" id="GO:0034599">
    <property type="term" value="P:cellular response to oxidative stress"/>
    <property type="evidence" value="ECO:0007669"/>
    <property type="project" value="TreeGrafter"/>
</dbReference>
<keyword evidence="3" id="KW-0560">Oxidoreductase</keyword>
<sequence length="163" mass="18647">MSEEFYQFKINQLNGKEIAMSDFRGKAVLIVNTASKCGYTYQYKGLEKLYKDYKDSGLIVIGFPCNQFGNQEPGNSEEIESFCRDNYNVTFPMSKKIEVNGSNADPLYKYLKQKLKGILNNSIKWNFTKFLVGPDGTPIKRFGSKVKPKDIIPLVKKLLEMND</sequence>
<dbReference type="InterPro" id="IPR029759">
    <property type="entry name" value="GPX_AS"/>
</dbReference>
<proteinExistence type="inferred from homology"/>
<evidence type="ECO:0000256" key="3">
    <source>
        <dbReference type="ARBA" id="ARBA00023002"/>
    </source>
</evidence>